<evidence type="ECO:0000256" key="1">
    <source>
        <dbReference type="SAM" id="MobiDB-lite"/>
    </source>
</evidence>
<accession>W7KYY2</accession>
<dbReference type="Pfam" id="PF10803">
    <property type="entry name" value="GerPB"/>
    <property type="match status" value="1"/>
</dbReference>
<protein>
    <submittedName>
        <fullName evidence="2">Spore germination protein</fullName>
    </submittedName>
</protein>
<sequence>MFTITGAQQTLMIVMVWIRAIISMHKTGDNMNFYIQQSIHIHFIKIGGITNSSVMQIGSAGIIKPASYLYNTGGFTEPAPEAELPTPAGPAGGSVLLAPSVPLTGAQKR</sequence>
<dbReference type="AlphaFoldDB" id="W7KYY2"/>
<dbReference type="Proteomes" id="UP000019270">
    <property type="component" value="Unassembled WGS sequence"/>
</dbReference>
<gene>
    <name evidence="2" type="ORF">PBF_03305</name>
</gene>
<reference evidence="2 3" key="2">
    <citation type="journal article" date="2016" name="Sci. Rep.">
        <title>A novel serine protease, Sep1, from Bacillus firmus DS-1 has nematicidal activity and degrades multiple intestinal-associated nematode proteins.</title>
        <authorList>
            <person name="Geng C."/>
            <person name="Nie X."/>
            <person name="Tang Z."/>
            <person name="Zhang Y."/>
            <person name="Lin J."/>
            <person name="Sun M."/>
            <person name="Peng D."/>
        </authorList>
    </citation>
    <scope>NUCLEOTIDE SEQUENCE [LARGE SCALE GENOMIC DNA]</scope>
    <source>
        <strain evidence="2 3">DS1</strain>
    </source>
</reference>
<evidence type="ECO:0000313" key="2">
    <source>
        <dbReference type="EMBL" id="EWG12530.1"/>
    </source>
</evidence>
<dbReference type="PATRIC" id="fig|1307436.3.peg.721"/>
<comment type="caution">
    <text evidence="2">The sequence shown here is derived from an EMBL/GenBank/DDBJ whole genome shotgun (WGS) entry which is preliminary data.</text>
</comment>
<reference evidence="3" key="1">
    <citation type="submission" date="2013-03" db="EMBL/GenBank/DDBJ databases">
        <title>Draft genome sequence of Bacillus firmus DS1.</title>
        <authorList>
            <person name="Peng D."/>
            <person name="Zhu L."/>
            <person name="Sun M."/>
        </authorList>
    </citation>
    <scope>NUCLEOTIDE SEQUENCE [LARGE SCALE GENOMIC DNA]</scope>
    <source>
        <strain evidence="3">DS1</strain>
    </source>
</reference>
<feature type="region of interest" description="Disordered" evidence="1">
    <location>
        <begin position="79"/>
        <end position="109"/>
    </location>
</feature>
<evidence type="ECO:0000313" key="3">
    <source>
        <dbReference type="Proteomes" id="UP000019270"/>
    </source>
</evidence>
<name>W7KYY2_CYTFI</name>
<dbReference type="eggNOG" id="ENOG50335HY">
    <property type="taxonomic scope" value="Bacteria"/>
</dbReference>
<proteinExistence type="predicted"/>
<dbReference type="InterPro" id="IPR024255">
    <property type="entry name" value="GerPB"/>
</dbReference>
<dbReference type="EMBL" id="APVL01000002">
    <property type="protein sequence ID" value="EWG12530.1"/>
    <property type="molecule type" value="Genomic_DNA"/>
</dbReference>
<organism evidence="2 3">
    <name type="scientific">Cytobacillus firmus DS1</name>
    <dbReference type="NCBI Taxonomy" id="1307436"/>
    <lineage>
        <taxon>Bacteria</taxon>
        <taxon>Bacillati</taxon>
        <taxon>Bacillota</taxon>
        <taxon>Bacilli</taxon>
        <taxon>Bacillales</taxon>
        <taxon>Bacillaceae</taxon>
        <taxon>Cytobacillus</taxon>
    </lineage>
</organism>